<dbReference type="EMBL" id="QFXC01000008">
    <property type="protein sequence ID" value="RDH83984.1"/>
    <property type="molecule type" value="Genomic_DNA"/>
</dbReference>
<name>A0A370DHZ9_9GAMM</name>
<proteinExistence type="predicted"/>
<dbReference type="Proteomes" id="UP000254266">
    <property type="component" value="Unassembled WGS sequence"/>
</dbReference>
<comment type="caution">
    <text evidence="1">The sequence shown here is derived from an EMBL/GenBank/DDBJ whole genome shotgun (WGS) entry which is preliminary data.</text>
</comment>
<accession>A0A370DHZ9</accession>
<evidence type="ECO:0000313" key="2">
    <source>
        <dbReference type="Proteomes" id="UP000254266"/>
    </source>
</evidence>
<reference evidence="1 2" key="1">
    <citation type="journal article" date="2018" name="ISME J.">
        <title>Endosymbiont genomes yield clues of tubeworm success.</title>
        <authorList>
            <person name="Li Y."/>
            <person name="Liles M.R."/>
            <person name="Halanych K.M."/>
        </authorList>
    </citation>
    <scope>NUCLEOTIDE SEQUENCE [LARGE SCALE GENOMIC DNA]</scope>
    <source>
        <strain evidence="1">A1464</strain>
    </source>
</reference>
<dbReference type="AlphaFoldDB" id="A0A370DHZ9"/>
<keyword evidence="2" id="KW-1185">Reference proteome</keyword>
<organism evidence="1 2">
    <name type="scientific">endosymbiont of Galathealinum brachiosum</name>
    <dbReference type="NCBI Taxonomy" id="2200906"/>
    <lineage>
        <taxon>Bacteria</taxon>
        <taxon>Pseudomonadati</taxon>
        <taxon>Pseudomonadota</taxon>
        <taxon>Gammaproteobacteria</taxon>
        <taxon>sulfur-oxidizing symbionts</taxon>
    </lineage>
</organism>
<gene>
    <name evidence="1" type="ORF">DIZ80_07570</name>
</gene>
<evidence type="ECO:0000313" key="1">
    <source>
        <dbReference type="EMBL" id="RDH83984.1"/>
    </source>
</evidence>
<protein>
    <submittedName>
        <fullName evidence="1">Uncharacterized protein</fullName>
    </submittedName>
</protein>
<sequence length="201" mass="22817">MLLQLQTLIFTFILLLFISTKSLAAPQVKLCLDESCKSPLKIEITEACWSDVKEIFSPPFPTDKDEQDNIVNSIALIQTDIFNSVFKHNPDGNSASDLYTGNSRKNNYKNIKSILGILLDNYLINRHFLRKSITKRSWNGFESEILLLQSLTDSKLYTLETNNNELGASAIIQTYNKKSSGIEIKNTTIKEDSNQIDNDFE</sequence>